<accession>A0ACA9M4Z5</accession>
<organism evidence="1 2">
    <name type="scientific">Racocetra persica</name>
    <dbReference type="NCBI Taxonomy" id="160502"/>
    <lineage>
        <taxon>Eukaryota</taxon>
        <taxon>Fungi</taxon>
        <taxon>Fungi incertae sedis</taxon>
        <taxon>Mucoromycota</taxon>
        <taxon>Glomeromycotina</taxon>
        <taxon>Glomeromycetes</taxon>
        <taxon>Diversisporales</taxon>
        <taxon>Gigasporaceae</taxon>
        <taxon>Racocetra</taxon>
    </lineage>
</organism>
<evidence type="ECO:0000313" key="2">
    <source>
        <dbReference type="Proteomes" id="UP000789920"/>
    </source>
</evidence>
<sequence>SYPMVQWFQLDIGRPRSNNLDRTLDVQDLITNIANVKNHD</sequence>
<proteinExistence type="predicted"/>
<evidence type="ECO:0000313" key="1">
    <source>
        <dbReference type="EMBL" id="CAG8562494.1"/>
    </source>
</evidence>
<keyword evidence="2" id="KW-1185">Reference proteome</keyword>
<feature type="non-terminal residue" evidence="1">
    <location>
        <position position="1"/>
    </location>
</feature>
<comment type="caution">
    <text evidence="1">The sequence shown here is derived from an EMBL/GenBank/DDBJ whole genome shotgun (WGS) entry which is preliminary data.</text>
</comment>
<reference evidence="1" key="1">
    <citation type="submission" date="2021-06" db="EMBL/GenBank/DDBJ databases">
        <authorList>
            <person name="Kallberg Y."/>
            <person name="Tangrot J."/>
            <person name="Rosling A."/>
        </authorList>
    </citation>
    <scope>NUCLEOTIDE SEQUENCE</scope>
    <source>
        <strain evidence="1">MA461A</strain>
    </source>
</reference>
<dbReference type="Proteomes" id="UP000789920">
    <property type="component" value="Unassembled WGS sequence"/>
</dbReference>
<name>A0ACA9M4Z5_9GLOM</name>
<gene>
    <name evidence="1" type="ORF">RPERSI_LOCUS4424</name>
</gene>
<protein>
    <submittedName>
        <fullName evidence="1">14701_t:CDS:1</fullName>
    </submittedName>
</protein>
<dbReference type="EMBL" id="CAJVQC010006076">
    <property type="protein sequence ID" value="CAG8562494.1"/>
    <property type="molecule type" value="Genomic_DNA"/>
</dbReference>